<dbReference type="EMBL" id="JAEAOA010001821">
    <property type="protein sequence ID" value="KAK3581670.1"/>
    <property type="molecule type" value="Genomic_DNA"/>
</dbReference>
<dbReference type="AlphaFoldDB" id="A0AAE0VM14"/>
<organism evidence="2 3">
    <name type="scientific">Potamilus streckersoni</name>
    <dbReference type="NCBI Taxonomy" id="2493646"/>
    <lineage>
        <taxon>Eukaryota</taxon>
        <taxon>Metazoa</taxon>
        <taxon>Spiralia</taxon>
        <taxon>Lophotrochozoa</taxon>
        <taxon>Mollusca</taxon>
        <taxon>Bivalvia</taxon>
        <taxon>Autobranchia</taxon>
        <taxon>Heteroconchia</taxon>
        <taxon>Palaeoheterodonta</taxon>
        <taxon>Unionida</taxon>
        <taxon>Unionoidea</taxon>
        <taxon>Unionidae</taxon>
        <taxon>Ambleminae</taxon>
        <taxon>Lampsilini</taxon>
        <taxon>Potamilus</taxon>
    </lineage>
</organism>
<gene>
    <name evidence="2" type="ORF">CHS0354_030654</name>
</gene>
<reference evidence="2" key="3">
    <citation type="submission" date="2023-05" db="EMBL/GenBank/DDBJ databases">
        <authorList>
            <person name="Smith C.H."/>
        </authorList>
    </citation>
    <scope>NUCLEOTIDE SEQUENCE</scope>
    <source>
        <strain evidence="2">CHS0354</strain>
        <tissue evidence="2">Mantle</tissue>
    </source>
</reference>
<evidence type="ECO:0000313" key="2">
    <source>
        <dbReference type="EMBL" id="KAK3581670.1"/>
    </source>
</evidence>
<reference evidence="2" key="2">
    <citation type="journal article" date="2021" name="Genome Biol. Evol.">
        <title>Developing a high-quality reference genome for a parasitic bivalve with doubly uniparental inheritance (Bivalvia: Unionida).</title>
        <authorList>
            <person name="Smith C.H."/>
        </authorList>
    </citation>
    <scope>NUCLEOTIDE SEQUENCE</scope>
    <source>
        <strain evidence="2">CHS0354</strain>
        <tissue evidence="2">Mantle</tissue>
    </source>
</reference>
<protein>
    <submittedName>
        <fullName evidence="2">Uncharacterized protein</fullName>
    </submittedName>
</protein>
<feature type="region of interest" description="Disordered" evidence="1">
    <location>
        <begin position="115"/>
        <end position="136"/>
    </location>
</feature>
<feature type="compositionally biased region" description="Basic residues" evidence="1">
    <location>
        <begin position="7"/>
        <end position="22"/>
    </location>
</feature>
<accession>A0AAE0VM14</accession>
<comment type="caution">
    <text evidence="2">The sequence shown here is derived from an EMBL/GenBank/DDBJ whole genome shotgun (WGS) entry which is preliminary data.</text>
</comment>
<reference evidence="2" key="1">
    <citation type="journal article" date="2021" name="Genome Biol. Evol.">
        <title>A High-Quality Reference Genome for a Parasitic Bivalve with Doubly Uniparental Inheritance (Bivalvia: Unionida).</title>
        <authorList>
            <person name="Smith C.H."/>
        </authorList>
    </citation>
    <scope>NUCLEOTIDE SEQUENCE</scope>
    <source>
        <strain evidence="2">CHS0354</strain>
    </source>
</reference>
<proteinExistence type="predicted"/>
<feature type="compositionally biased region" description="Polar residues" evidence="1">
    <location>
        <begin position="92"/>
        <end position="103"/>
    </location>
</feature>
<sequence length="155" mass="17239">METSRSNHCHTTKLAHMNRFKKRILPSKHQNNGQIRQLYVLHHKPHPPTDKINRKGQAQSKGRDRAARPTAPQTSSPNGKASAKAEQPRAPSKSTSTTGQDLTIQASIAVAVNTGHQNTTDATNYRPEGDFNRYKSREGRFRRLVSSSLSVFSAL</sequence>
<feature type="region of interest" description="Disordered" evidence="1">
    <location>
        <begin position="1"/>
        <end position="22"/>
    </location>
</feature>
<evidence type="ECO:0000256" key="1">
    <source>
        <dbReference type="SAM" id="MobiDB-lite"/>
    </source>
</evidence>
<name>A0AAE0VM14_9BIVA</name>
<evidence type="ECO:0000313" key="3">
    <source>
        <dbReference type="Proteomes" id="UP001195483"/>
    </source>
</evidence>
<feature type="compositionally biased region" description="Basic and acidic residues" evidence="1">
    <location>
        <begin position="127"/>
        <end position="136"/>
    </location>
</feature>
<feature type="region of interest" description="Disordered" evidence="1">
    <location>
        <begin position="44"/>
        <end position="103"/>
    </location>
</feature>
<keyword evidence="3" id="KW-1185">Reference proteome</keyword>
<dbReference type="Proteomes" id="UP001195483">
    <property type="component" value="Unassembled WGS sequence"/>
</dbReference>